<accession>A0A2H0LNL0</accession>
<dbReference type="InterPro" id="IPR046342">
    <property type="entry name" value="CBS_dom_sf"/>
</dbReference>
<organism evidence="4 5">
    <name type="scientific">Candidatus Abzuiibacterium crystallinum</name>
    <dbReference type="NCBI Taxonomy" id="1974748"/>
    <lineage>
        <taxon>Bacteria</taxon>
        <taxon>Pseudomonadati</taxon>
        <taxon>Candidatus Omnitrophota</taxon>
        <taxon>Candidatus Abzuiibacterium</taxon>
    </lineage>
</organism>
<proteinExistence type="predicted"/>
<gene>
    <name evidence="4" type="ORF">COV74_06215</name>
</gene>
<dbReference type="Pfam" id="PF00571">
    <property type="entry name" value="CBS"/>
    <property type="match status" value="2"/>
</dbReference>
<dbReference type="SUPFAM" id="SSF54631">
    <property type="entry name" value="CBS-domain pair"/>
    <property type="match status" value="1"/>
</dbReference>
<protein>
    <submittedName>
        <fullName evidence="4">CBS domain-containing protein</fullName>
    </submittedName>
</protein>
<dbReference type="SMART" id="SM00116">
    <property type="entry name" value="CBS"/>
    <property type="match status" value="2"/>
</dbReference>
<dbReference type="Proteomes" id="UP000230859">
    <property type="component" value="Unassembled WGS sequence"/>
</dbReference>
<evidence type="ECO:0000313" key="4">
    <source>
        <dbReference type="EMBL" id="PIQ86023.1"/>
    </source>
</evidence>
<dbReference type="CDD" id="cd02205">
    <property type="entry name" value="CBS_pair_SF"/>
    <property type="match status" value="1"/>
</dbReference>
<dbReference type="Gene3D" id="3.10.580.10">
    <property type="entry name" value="CBS-domain"/>
    <property type="match status" value="1"/>
</dbReference>
<keyword evidence="1 2" id="KW-0129">CBS domain</keyword>
<reference evidence="4 5" key="1">
    <citation type="submission" date="2017-09" db="EMBL/GenBank/DDBJ databases">
        <title>Depth-based differentiation of microbial function through sediment-hosted aquifers and enrichment of novel symbionts in the deep terrestrial subsurface.</title>
        <authorList>
            <person name="Probst A.J."/>
            <person name="Ladd B."/>
            <person name="Jarett J.K."/>
            <person name="Geller-Mcgrath D.E."/>
            <person name="Sieber C.M."/>
            <person name="Emerson J.B."/>
            <person name="Anantharaman K."/>
            <person name="Thomas B.C."/>
            <person name="Malmstrom R."/>
            <person name="Stieglmeier M."/>
            <person name="Klingl A."/>
            <person name="Woyke T."/>
            <person name="Ryan C.M."/>
            <person name="Banfield J.F."/>
        </authorList>
    </citation>
    <scope>NUCLEOTIDE SEQUENCE [LARGE SCALE GENOMIC DNA]</scope>
    <source>
        <strain evidence="4">CG11_big_fil_rev_8_21_14_0_20_45_26</strain>
    </source>
</reference>
<evidence type="ECO:0000256" key="1">
    <source>
        <dbReference type="ARBA" id="ARBA00023122"/>
    </source>
</evidence>
<sequence length="158" mass="17964">MPSKPVEQLLKEKKIYEVINQKLVQSAPDITIEQAVTLMQENRSGYIVVAENRKVVGVLTETDITQKVLGRKIDWKTPIREVMVREPKVLSPKDTVGDAIDLMSQGRFYHLPLVDEQGELCGVLSVRTLIRFLAEFYPTEVYNLPPNPNQIMENREGG</sequence>
<dbReference type="EMBL" id="PCVY01000053">
    <property type="protein sequence ID" value="PIQ86023.1"/>
    <property type="molecule type" value="Genomic_DNA"/>
</dbReference>
<dbReference type="PANTHER" id="PTHR43080">
    <property type="entry name" value="CBS DOMAIN-CONTAINING PROTEIN CBSX3, MITOCHONDRIAL"/>
    <property type="match status" value="1"/>
</dbReference>
<feature type="domain" description="CBS" evidence="3">
    <location>
        <begin position="83"/>
        <end position="141"/>
    </location>
</feature>
<comment type="caution">
    <text evidence="4">The sequence shown here is derived from an EMBL/GenBank/DDBJ whole genome shotgun (WGS) entry which is preliminary data.</text>
</comment>
<evidence type="ECO:0000313" key="5">
    <source>
        <dbReference type="Proteomes" id="UP000230859"/>
    </source>
</evidence>
<evidence type="ECO:0000259" key="3">
    <source>
        <dbReference type="PROSITE" id="PS51371"/>
    </source>
</evidence>
<dbReference type="PANTHER" id="PTHR43080:SF2">
    <property type="entry name" value="CBS DOMAIN-CONTAINING PROTEIN"/>
    <property type="match status" value="1"/>
</dbReference>
<evidence type="ECO:0000256" key="2">
    <source>
        <dbReference type="PROSITE-ProRule" id="PRU00703"/>
    </source>
</evidence>
<name>A0A2H0LNL0_9BACT</name>
<dbReference type="InterPro" id="IPR000644">
    <property type="entry name" value="CBS_dom"/>
</dbReference>
<feature type="domain" description="CBS" evidence="3">
    <location>
        <begin position="19"/>
        <end position="77"/>
    </location>
</feature>
<dbReference type="PROSITE" id="PS51371">
    <property type="entry name" value="CBS"/>
    <property type="match status" value="2"/>
</dbReference>
<dbReference type="AlphaFoldDB" id="A0A2H0LNL0"/>
<dbReference type="InterPro" id="IPR051257">
    <property type="entry name" value="Diverse_CBS-Domain"/>
</dbReference>